<dbReference type="RefSeq" id="WP_129001495.1">
    <property type="nucleotide sequence ID" value="NZ_SDHZ01000001.1"/>
</dbReference>
<dbReference type="InterPro" id="IPR011010">
    <property type="entry name" value="DNA_brk_join_enz"/>
</dbReference>
<dbReference type="PROSITE" id="PS51898">
    <property type="entry name" value="TYR_RECOMBINASE"/>
    <property type="match status" value="1"/>
</dbReference>
<organism evidence="3 4">
    <name type="scientific">Filimonas effusa</name>
    <dbReference type="NCBI Taxonomy" id="2508721"/>
    <lineage>
        <taxon>Bacteria</taxon>
        <taxon>Pseudomonadati</taxon>
        <taxon>Bacteroidota</taxon>
        <taxon>Chitinophagia</taxon>
        <taxon>Chitinophagales</taxon>
        <taxon>Chitinophagaceae</taxon>
        <taxon>Filimonas</taxon>
    </lineage>
</organism>
<dbReference type="Gene3D" id="1.10.443.10">
    <property type="entry name" value="Intergrase catalytic core"/>
    <property type="match status" value="1"/>
</dbReference>
<dbReference type="GO" id="GO:0003677">
    <property type="term" value="F:DNA binding"/>
    <property type="evidence" value="ECO:0007669"/>
    <property type="project" value="InterPro"/>
</dbReference>
<dbReference type="GO" id="GO:0006310">
    <property type="term" value="P:DNA recombination"/>
    <property type="evidence" value="ECO:0007669"/>
    <property type="project" value="UniProtKB-KW"/>
</dbReference>
<dbReference type="SUPFAM" id="SSF56349">
    <property type="entry name" value="DNA breaking-rejoining enzymes"/>
    <property type="match status" value="1"/>
</dbReference>
<gene>
    <name evidence="3" type="ORF">ESB13_02710</name>
</gene>
<protein>
    <submittedName>
        <fullName evidence="3">Integrase</fullName>
    </submittedName>
</protein>
<keyword evidence="4" id="KW-1185">Reference proteome</keyword>
<dbReference type="PANTHER" id="PTHR30349:SF64">
    <property type="entry name" value="PROPHAGE INTEGRASE INTD-RELATED"/>
    <property type="match status" value="1"/>
</dbReference>
<evidence type="ECO:0000313" key="3">
    <source>
        <dbReference type="EMBL" id="RXK85743.1"/>
    </source>
</evidence>
<evidence type="ECO:0000256" key="1">
    <source>
        <dbReference type="ARBA" id="ARBA00023172"/>
    </source>
</evidence>
<dbReference type="InterPro" id="IPR050090">
    <property type="entry name" value="Tyrosine_recombinase_XerCD"/>
</dbReference>
<comment type="caution">
    <text evidence="3">The sequence shown here is derived from an EMBL/GenBank/DDBJ whole genome shotgun (WGS) entry which is preliminary data.</text>
</comment>
<dbReference type="Pfam" id="PF00589">
    <property type="entry name" value="Phage_integrase"/>
    <property type="match status" value="1"/>
</dbReference>
<evidence type="ECO:0000313" key="4">
    <source>
        <dbReference type="Proteomes" id="UP000290545"/>
    </source>
</evidence>
<reference evidence="3 4" key="1">
    <citation type="submission" date="2019-01" db="EMBL/GenBank/DDBJ databases">
        <title>Filimonas sp. strain TTM-71.</title>
        <authorList>
            <person name="Chen W.-M."/>
        </authorList>
    </citation>
    <scope>NUCLEOTIDE SEQUENCE [LARGE SCALE GENOMIC DNA]</scope>
    <source>
        <strain evidence="3 4">TTM-71</strain>
    </source>
</reference>
<dbReference type="InterPro" id="IPR013762">
    <property type="entry name" value="Integrase-like_cat_sf"/>
</dbReference>
<proteinExistence type="predicted"/>
<dbReference type="OrthoDB" id="1493636at2"/>
<dbReference type="Proteomes" id="UP000290545">
    <property type="component" value="Unassembled WGS sequence"/>
</dbReference>
<dbReference type="EMBL" id="SDHZ01000001">
    <property type="protein sequence ID" value="RXK85743.1"/>
    <property type="molecule type" value="Genomic_DNA"/>
</dbReference>
<dbReference type="PANTHER" id="PTHR30349">
    <property type="entry name" value="PHAGE INTEGRASE-RELATED"/>
    <property type="match status" value="1"/>
</dbReference>
<dbReference type="AlphaFoldDB" id="A0A4Q1DAZ7"/>
<accession>A0A4Q1DAZ7</accession>
<name>A0A4Q1DAZ7_9BACT</name>
<feature type="domain" description="Tyr recombinase" evidence="2">
    <location>
        <begin position="82"/>
        <end position="267"/>
    </location>
</feature>
<sequence>MKSVGEVQLNFDSFDVAFYEDYLHFLTYEYVHMRRKPPVVGLKVNTLAKTIRQLRVFLRNRMRRKIIPPIDLEDFKQSEELTDAIYLTMDEIRAIYNLDLSNDTHLATCRDLFVFGCFTGLRFSDYTSIAPNDIRNRTLYKKQMKSDHWVVIPLRDEAYSIFMRSFMQGIPVLSNAVFNSAIKELGKRAGLYQLIRFSYKRGNKDIVVNQPKYAWITSHTCRRSFCTNEFLEGTPVELIMKISGHKSLKNFYRYIKISPEEAGRKIGEIWMQRGELKAS</sequence>
<dbReference type="CDD" id="cd01185">
    <property type="entry name" value="INTN1_C_like"/>
    <property type="match status" value="1"/>
</dbReference>
<evidence type="ECO:0000259" key="2">
    <source>
        <dbReference type="PROSITE" id="PS51898"/>
    </source>
</evidence>
<keyword evidence="1" id="KW-0233">DNA recombination</keyword>
<dbReference type="GO" id="GO:0015074">
    <property type="term" value="P:DNA integration"/>
    <property type="evidence" value="ECO:0007669"/>
    <property type="project" value="InterPro"/>
</dbReference>
<dbReference type="InterPro" id="IPR002104">
    <property type="entry name" value="Integrase_catalytic"/>
</dbReference>